<dbReference type="PROSITE" id="PS50011">
    <property type="entry name" value="PROTEIN_KINASE_DOM"/>
    <property type="match status" value="1"/>
</dbReference>
<organism evidence="14 15">
    <name type="scientific">Bugula neritina</name>
    <name type="common">Brown bryozoan</name>
    <name type="synonym">Sertularia neritina</name>
    <dbReference type="NCBI Taxonomy" id="10212"/>
    <lineage>
        <taxon>Eukaryota</taxon>
        <taxon>Metazoa</taxon>
        <taxon>Spiralia</taxon>
        <taxon>Lophotrochozoa</taxon>
        <taxon>Bryozoa</taxon>
        <taxon>Gymnolaemata</taxon>
        <taxon>Cheilostomatida</taxon>
        <taxon>Flustrina</taxon>
        <taxon>Buguloidea</taxon>
        <taxon>Bugulidae</taxon>
        <taxon>Bugula</taxon>
    </lineage>
</organism>
<evidence type="ECO:0000256" key="3">
    <source>
        <dbReference type="ARBA" id="ARBA00022692"/>
    </source>
</evidence>
<evidence type="ECO:0000313" key="14">
    <source>
        <dbReference type="EMBL" id="KAF6020083.1"/>
    </source>
</evidence>
<evidence type="ECO:0000256" key="1">
    <source>
        <dbReference type="ARBA" id="ARBA00004167"/>
    </source>
</evidence>
<gene>
    <name evidence="14" type="ORF">EB796_021630</name>
</gene>
<dbReference type="GO" id="GO:0004383">
    <property type="term" value="F:guanylate cyclase activity"/>
    <property type="evidence" value="ECO:0007669"/>
    <property type="project" value="UniProtKB-EC"/>
</dbReference>
<dbReference type="Pfam" id="PF00211">
    <property type="entry name" value="Guanylate_cyc"/>
    <property type="match status" value="1"/>
</dbReference>
<dbReference type="SUPFAM" id="SSF55073">
    <property type="entry name" value="Nucleotide cyclase"/>
    <property type="match status" value="1"/>
</dbReference>
<dbReference type="InterPro" id="IPR029787">
    <property type="entry name" value="Nucleotide_cyclase"/>
</dbReference>
<dbReference type="SMART" id="SM00044">
    <property type="entry name" value="CYCc"/>
    <property type="match status" value="1"/>
</dbReference>
<dbReference type="InterPro" id="IPR000719">
    <property type="entry name" value="Prot_kinase_dom"/>
</dbReference>
<evidence type="ECO:0000256" key="8">
    <source>
        <dbReference type="ARBA" id="ARBA00023293"/>
    </source>
</evidence>
<feature type="domain" description="Guanylate cyclase" evidence="13">
    <location>
        <begin position="500"/>
        <end position="633"/>
    </location>
</feature>
<evidence type="ECO:0000256" key="5">
    <source>
        <dbReference type="ARBA" id="ARBA00022989"/>
    </source>
</evidence>
<dbReference type="EC" id="4.6.1.2" evidence="2 10"/>
<dbReference type="PANTHER" id="PTHR11920">
    <property type="entry name" value="GUANYLYL CYCLASE"/>
    <property type="match status" value="1"/>
</dbReference>
<keyword evidence="11" id="KW-0732">Signal</keyword>
<dbReference type="PANTHER" id="PTHR11920:SF501">
    <property type="entry name" value="GUANYLATE CYCLASE 32E"/>
    <property type="match status" value="1"/>
</dbReference>
<evidence type="ECO:0000256" key="10">
    <source>
        <dbReference type="RuleBase" id="RU003431"/>
    </source>
</evidence>
<dbReference type="InterPro" id="IPR001054">
    <property type="entry name" value="A/G_cyclase"/>
</dbReference>
<accession>A0A7J7J1V7</accession>
<dbReference type="InterPro" id="IPR001245">
    <property type="entry name" value="Ser-Thr/Tyr_kinase_cat_dom"/>
</dbReference>
<sequence length="709" mass="78627">MALPTAIFVLYACLATAHAISIGVIVPANGPTKRISRIVSDAVSTNTAENVEVVWIRARSASTAGTVIEQWSKYKFVALIGSMGRCATQLELAASLNLTAFTWNCQRNETFQLQSDSELYWSHVRLDKTVMSLVPHIASLYTNPQLLARDTWSKSSIASPAVQHVTLTSTSVLDEDVTQLLARRLKDLGISCDWCSTSCNHSTADDWCPNNCSEKASSGSILVVYSRPSFVHLWLQGELYNQRDWMAVIVVTDEPLTSLETIDWNFFGVSEFINKLFLIQPTPSSSSTPSPQLNTEALKKCTESYTEATILYPVTTTPDLLWCAPEVIRHKEVASQKADVYSFGIILYELIGKSGPFGAGYQYSDKDLQVLVNKIIDTNYIPETSWLCCEDYLKNTMISCWQNPSKLRPDFNSLNDHLKPFKAVLNGRSMVDNILTIMEKYQMTLEDRVEERNSQLLAEKKKTENLLHRMLPPLWYDSGQVAEQLIKGKPVDPESFSCITVCFSDICGFTNLASSSTPIQVISLLNDLYTMFDIITRHYDVYKVETVGDAYLCVSGLPNLNGDQHASEIALMALEFMKHYIASRVITISCLITNLKCESVSINSGPCVAGVVGVSMPRYTLFGDTVNVASRLETTSEPMKIQIGNTTKELLDKVGGFYCEKRGYVHLKGKGDMETYWLTGAVGSAGNILPGRCSTNLDSLDIPGKAIQI</sequence>
<dbReference type="Gene3D" id="1.10.510.10">
    <property type="entry name" value="Transferase(Phosphotransferase) domain 1"/>
    <property type="match status" value="1"/>
</dbReference>
<evidence type="ECO:0000256" key="9">
    <source>
        <dbReference type="RuleBase" id="RU000405"/>
    </source>
</evidence>
<dbReference type="GO" id="GO:0005524">
    <property type="term" value="F:ATP binding"/>
    <property type="evidence" value="ECO:0007669"/>
    <property type="project" value="InterPro"/>
</dbReference>
<dbReference type="InterPro" id="IPR011009">
    <property type="entry name" value="Kinase-like_dom_sf"/>
</dbReference>
<feature type="chain" id="PRO_5029776554" description="Guanylate cyclase" evidence="11">
    <location>
        <begin position="20"/>
        <end position="709"/>
    </location>
</feature>
<evidence type="ECO:0000313" key="15">
    <source>
        <dbReference type="Proteomes" id="UP000593567"/>
    </source>
</evidence>
<evidence type="ECO:0000256" key="7">
    <source>
        <dbReference type="ARBA" id="ARBA00023239"/>
    </source>
</evidence>
<evidence type="ECO:0000256" key="11">
    <source>
        <dbReference type="SAM" id="SignalP"/>
    </source>
</evidence>
<comment type="caution">
    <text evidence="14">The sequence shown here is derived from an EMBL/GenBank/DDBJ whole genome shotgun (WGS) entry which is preliminary data.</text>
</comment>
<keyword evidence="4" id="KW-0547">Nucleotide-binding</keyword>
<dbReference type="Gene3D" id="3.30.70.1230">
    <property type="entry name" value="Nucleotide cyclase"/>
    <property type="match status" value="1"/>
</dbReference>
<keyword evidence="8 10" id="KW-0141">cGMP biosynthesis</keyword>
<evidence type="ECO:0000259" key="13">
    <source>
        <dbReference type="PROSITE" id="PS50125"/>
    </source>
</evidence>
<dbReference type="Pfam" id="PF07714">
    <property type="entry name" value="PK_Tyr_Ser-Thr"/>
    <property type="match status" value="1"/>
</dbReference>
<comment type="catalytic activity">
    <reaction evidence="10">
        <text>GTP = 3',5'-cyclic GMP + diphosphate</text>
        <dbReference type="Rhea" id="RHEA:13665"/>
        <dbReference type="ChEBI" id="CHEBI:33019"/>
        <dbReference type="ChEBI" id="CHEBI:37565"/>
        <dbReference type="ChEBI" id="CHEBI:57746"/>
        <dbReference type="EC" id="4.6.1.2"/>
    </reaction>
</comment>
<dbReference type="Proteomes" id="UP000593567">
    <property type="component" value="Unassembled WGS sequence"/>
</dbReference>
<reference evidence="14" key="1">
    <citation type="submission" date="2020-06" db="EMBL/GenBank/DDBJ databases">
        <title>Draft genome of Bugula neritina, a colonial animal packing powerful symbionts and potential medicines.</title>
        <authorList>
            <person name="Rayko M."/>
        </authorList>
    </citation>
    <scope>NUCLEOTIDE SEQUENCE [LARGE SCALE GENOMIC DNA]</scope>
    <source>
        <strain evidence="14">Kwan_BN1</strain>
    </source>
</reference>
<dbReference type="FunFam" id="3.30.70.1230:FF:000030">
    <property type="entry name" value="Si:ch211-215j19.12"/>
    <property type="match status" value="1"/>
</dbReference>
<keyword evidence="3" id="KW-0812">Transmembrane</keyword>
<dbReference type="SUPFAM" id="SSF56112">
    <property type="entry name" value="Protein kinase-like (PK-like)"/>
    <property type="match status" value="1"/>
</dbReference>
<proteinExistence type="inferred from homology"/>
<dbReference type="GO" id="GO:0005886">
    <property type="term" value="C:plasma membrane"/>
    <property type="evidence" value="ECO:0007669"/>
    <property type="project" value="TreeGrafter"/>
</dbReference>
<dbReference type="PROSITE" id="PS50125">
    <property type="entry name" value="GUANYLATE_CYCLASE_2"/>
    <property type="match status" value="1"/>
</dbReference>
<dbReference type="GO" id="GO:0035556">
    <property type="term" value="P:intracellular signal transduction"/>
    <property type="evidence" value="ECO:0007669"/>
    <property type="project" value="InterPro"/>
</dbReference>
<comment type="similarity">
    <text evidence="9">Belongs to the adenylyl cyclase class-4/guanylyl cyclase family.</text>
</comment>
<dbReference type="GO" id="GO:0004672">
    <property type="term" value="F:protein kinase activity"/>
    <property type="evidence" value="ECO:0007669"/>
    <property type="project" value="InterPro"/>
</dbReference>
<comment type="subcellular location">
    <subcellularLocation>
        <location evidence="1">Membrane</location>
        <topology evidence="1">Single-pass membrane protein</topology>
    </subcellularLocation>
</comment>
<protein>
    <recommendedName>
        <fullName evidence="2 10">Guanylate cyclase</fullName>
        <ecNumber evidence="2 10">4.6.1.2</ecNumber>
    </recommendedName>
</protein>
<dbReference type="EMBL" id="VXIV02003194">
    <property type="protein sequence ID" value="KAF6020083.1"/>
    <property type="molecule type" value="Genomic_DNA"/>
</dbReference>
<dbReference type="Gene3D" id="6.10.250.780">
    <property type="match status" value="1"/>
</dbReference>
<dbReference type="OrthoDB" id="1890790at2759"/>
<feature type="signal peptide" evidence="11">
    <location>
        <begin position="1"/>
        <end position="19"/>
    </location>
</feature>
<name>A0A7J7J1V7_BUGNE</name>
<keyword evidence="6" id="KW-0472">Membrane</keyword>
<keyword evidence="5" id="KW-1133">Transmembrane helix</keyword>
<evidence type="ECO:0000256" key="4">
    <source>
        <dbReference type="ARBA" id="ARBA00022741"/>
    </source>
</evidence>
<dbReference type="PROSITE" id="PS00452">
    <property type="entry name" value="GUANYLATE_CYCLASE_1"/>
    <property type="match status" value="1"/>
</dbReference>
<dbReference type="CDD" id="cd07302">
    <property type="entry name" value="CHD"/>
    <property type="match status" value="1"/>
</dbReference>
<evidence type="ECO:0000259" key="12">
    <source>
        <dbReference type="PROSITE" id="PS50011"/>
    </source>
</evidence>
<dbReference type="GO" id="GO:0001653">
    <property type="term" value="F:peptide receptor activity"/>
    <property type="evidence" value="ECO:0007669"/>
    <property type="project" value="TreeGrafter"/>
</dbReference>
<keyword evidence="15" id="KW-1185">Reference proteome</keyword>
<dbReference type="GO" id="GO:0007168">
    <property type="term" value="P:receptor guanylyl cyclase signaling pathway"/>
    <property type="evidence" value="ECO:0007669"/>
    <property type="project" value="TreeGrafter"/>
</dbReference>
<dbReference type="InterPro" id="IPR018297">
    <property type="entry name" value="A/G_cyclase_CS"/>
</dbReference>
<keyword evidence="7 9" id="KW-0456">Lyase</keyword>
<evidence type="ECO:0000256" key="2">
    <source>
        <dbReference type="ARBA" id="ARBA00012202"/>
    </source>
</evidence>
<evidence type="ECO:0000256" key="6">
    <source>
        <dbReference type="ARBA" id="ARBA00023136"/>
    </source>
</evidence>
<feature type="domain" description="Protein kinase" evidence="12">
    <location>
        <begin position="74"/>
        <end position="422"/>
    </location>
</feature>
<dbReference type="AlphaFoldDB" id="A0A7J7J1V7"/>
<dbReference type="InterPro" id="IPR050401">
    <property type="entry name" value="Cyclic_nucleotide_synthase"/>
</dbReference>
<dbReference type="GO" id="GO:0004016">
    <property type="term" value="F:adenylate cyclase activity"/>
    <property type="evidence" value="ECO:0007669"/>
    <property type="project" value="TreeGrafter"/>
</dbReference>